<dbReference type="PANTHER" id="PTHR48475:SF1">
    <property type="entry name" value="RNASE H TYPE-1 DOMAIN-CONTAINING PROTEIN"/>
    <property type="match status" value="1"/>
</dbReference>
<reference evidence="1" key="1">
    <citation type="journal article" date="2016" name="Nat. Genet.">
        <title>The genome sequences of Arachis duranensis and Arachis ipaensis, the diploid ancestors of cultivated peanut.</title>
        <authorList>
            <person name="Bertioli D.J."/>
            <person name="Cannon S.B."/>
            <person name="Froenicke L."/>
            <person name="Huang G."/>
            <person name="Farmer A.D."/>
            <person name="Cannon E.K."/>
            <person name="Liu X."/>
            <person name="Gao D."/>
            <person name="Clevenger J."/>
            <person name="Dash S."/>
            <person name="Ren L."/>
            <person name="Moretzsohn M.C."/>
            <person name="Shirasawa K."/>
            <person name="Huang W."/>
            <person name="Vidigal B."/>
            <person name="Abernathy B."/>
            <person name="Chu Y."/>
            <person name="Niederhuth C.E."/>
            <person name="Umale P."/>
            <person name="Araujo A.C."/>
            <person name="Kozik A."/>
            <person name="Kim K.D."/>
            <person name="Burow M.D."/>
            <person name="Varshney R.K."/>
            <person name="Wang X."/>
            <person name="Zhang X."/>
            <person name="Barkley N."/>
            <person name="Guimaraes P.M."/>
            <person name="Isobe S."/>
            <person name="Guo B."/>
            <person name="Liao B."/>
            <person name="Stalker H.T."/>
            <person name="Schmitz R.J."/>
            <person name="Scheffler B.E."/>
            <person name="Leal-Bertioli S.C."/>
            <person name="Xun X."/>
            <person name="Jackson S.A."/>
            <person name="Michelmore R."/>
            <person name="Ozias-Akins P."/>
        </authorList>
    </citation>
    <scope>NUCLEOTIDE SEQUENCE [LARGE SCALE GENOMIC DNA]</scope>
    <source>
        <strain evidence="1">cv. V14167</strain>
    </source>
</reference>
<dbReference type="RefSeq" id="XP_015966741.1">
    <property type="nucleotide sequence ID" value="XM_016111255.1"/>
</dbReference>
<dbReference type="PANTHER" id="PTHR48475">
    <property type="entry name" value="RIBONUCLEASE H"/>
    <property type="match status" value="1"/>
</dbReference>
<dbReference type="AlphaFoldDB" id="A0A6P4DE23"/>
<gene>
    <name evidence="2" type="primary">LOC107490472</name>
</gene>
<name>A0A6P4DE23_ARADU</name>
<dbReference type="GeneID" id="107490472"/>
<sequence>MVANSIIKHQFNSVEHPHAKEAWADELPQVLWAYRTTPHSTTGMEAMIPVEVEEGSPRVILYKEDTNSQAQREELNLLPEVQERVWIIEEALKHQMALRYNRKVVQRSFAANDLILI</sequence>
<dbReference type="OrthoDB" id="1739513at2759"/>
<accession>A0A6P4DE23</accession>
<keyword evidence="1" id="KW-1185">Reference proteome</keyword>
<evidence type="ECO:0000313" key="2">
    <source>
        <dbReference type="RefSeq" id="XP_015966741.1"/>
    </source>
</evidence>
<dbReference type="Gene3D" id="3.30.420.10">
    <property type="entry name" value="Ribonuclease H-like superfamily/Ribonuclease H"/>
    <property type="match status" value="1"/>
</dbReference>
<protein>
    <submittedName>
        <fullName evidence="2">Uncharacterized protein LOC107490472</fullName>
    </submittedName>
</protein>
<dbReference type="InterPro" id="IPR036397">
    <property type="entry name" value="RNaseH_sf"/>
</dbReference>
<dbReference type="Proteomes" id="UP000515211">
    <property type="component" value="Chromosome 1"/>
</dbReference>
<dbReference type="GO" id="GO:0003676">
    <property type="term" value="F:nucleic acid binding"/>
    <property type="evidence" value="ECO:0007669"/>
    <property type="project" value="InterPro"/>
</dbReference>
<reference evidence="2" key="2">
    <citation type="submission" date="2025-08" db="UniProtKB">
        <authorList>
            <consortium name="RefSeq"/>
        </authorList>
    </citation>
    <scope>IDENTIFICATION</scope>
    <source>
        <tissue evidence="2">Whole plant</tissue>
    </source>
</reference>
<dbReference type="KEGG" id="adu:107490472"/>
<evidence type="ECO:0000313" key="1">
    <source>
        <dbReference type="Proteomes" id="UP000515211"/>
    </source>
</evidence>
<organism evidence="1 2">
    <name type="scientific">Arachis duranensis</name>
    <name type="common">Wild peanut</name>
    <dbReference type="NCBI Taxonomy" id="130453"/>
    <lineage>
        <taxon>Eukaryota</taxon>
        <taxon>Viridiplantae</taxon>
        <taxon>Streptophyta</taxon>
        <taxon>Embryophyta</taxon>
        <taxon>Tracheophyta</taxon>
        <taxon>Spermatophyta</taxon>
        <taxon>Magnoliopsida</taxon>
        <taxon>eudicotyledons</taxon>
        <taxon>Gunneridae</taxon>
        <taxon>Pentapetalae</taxon>
        <taxon>rosids</taxon>
        <taxon>fabids</taxon>
        <taxon>Fabales</taxon>
        <taxon>Fabaceae</taxon>
        <taxon>Papilionoideae</taxon>
        <taxon>50 kb inversion clade</taxon>
        <taxon>dalbergioids sensu lato</taxon>
        <taxon>Dalbergieae</taxon>
        <taxon>Pterocarpus clade</taxon>
        <taxon>Arachis</taxon>
    </lineage>
</organism>
<proteinExistence type="predicted"/>